<organism evidence="6 7">
    <name type="scientific">Gallaecimonas pentaromativorans</name>
    <dbReference type="NCBI Taxonomy" id="584787"/>
    <lineage>
        <taxon>Bacteria</taxon>
        <taxon>Pseudomonadati</taxon>
        <taxon>Pseudomonadota</taxon>
        <taxon>Gammaproteobacteria</taxon>
        <taxon>Enterobacterales</taxon>
        <taxon>Gallaecimonadaceae</taxon>
        <taxon>Gallaecimonas</taxon>
    </lineage>
</organism>
<dbReference type="SFLD" id="SFLDS00003">
    <property type="entry name" value="Haloacid_Dehalogenase"/>
    <property type="match status" value="1"/>
</dbReference>
<evidence type="ECO:0000256" key="3">
    <source>
        <dbReference type="ARBA" id="ARBA00022801"/>
    </source>
</evidence>
<evidence type="ECO:0000256" key="5">
    <source>
        <dbReference type="HAMAP-Rule" id="MF_01681"/>
    </source>
</evidence>
<dbReference type="PANTHER" id="PTHR20371:SF1">
    <property type="entry name" value="ENOLASE-PHOSPHATASE E1"/>
    <property type="match status" value="1"/>
</dbReference>
<keyword evidence="4 5" id="KW-0486">Methionine biosynthesis</keyword>
<dbReference type="HAMAP" id="MF_01681">
    <property type="entry name" value="Salvage_MtnC"/>
    <property type="match status" value="1"/>
</dbReference>
<dbReference type="SUPFAM" id="SSF56784">
    <property type="entry name" value="HAD-like"/>
    <property type="match status" value="1"/>
</dbReference>
<dbReference type="InterPro" id="IPR023214">
    <property type="entry name" value="HAD_sf"/>
</dbReference>
<reference evidence="6 7" key="1">
    <citation type="submission" date="2018-11" db="EMBL/GenBank/DDBJ databases">
        <title>Genomic Encyclopedia of Type Strains, Phase IV (KMG-IV): sequencing the most valuable type-strain genomes for metagenomic binning, comparative biology and taxonomic classification.</title>
        <authorList>
            <person name="Goeker M."/>
        </authorList>
    </citation>
    <scope>NUCLEOTIDE SEQUENCE [LARGE SCALE GENOMIC DNA]</scope>
    <source>
        <strain evidence="6 7">DSM 21945</strain>
    </source>
</reference>
<dbReference type="Gene3D" id="3.40.50.1000">
    <property type="entry name" value="HAD superfamily/HAD-like"/>
    <property type="match status" value="1"/>
</dbReference>
<evidence type="ECO:0000256" key="4">
    <source>
        <dbReference type="ARBA" id="ARBA00023167"/>
    </source>
</evidence>
<name>A0A3N1PZ62_9GAMM</name>
<evidence type="ECO:0000313" key="7">
    <source>
        <dbReference type="Proteomes" id="UP000268033"/>
    </source>
</evidence>
<dbReference type="Pfam" id="PF00702">
    <property type="entry name" value="Hydrolase"/>
    <property type="match status" value="1"/>
</dbReference>
<dbReference type="GO" id="GO:0000287">
    <property type="term" value="F:magnesium ion binding"/>
    <property type="evidence" value="ECO:0007669"/>
    <property type="project" value="UniProtKB-UniRule"/>
</dbReference>
<evidence type="ECO:0000256" key="1">
    <source>
        <dbReference type="ARBA" id="ARBA00022605"/>
    </source>
</evidence>
<dbReference type="SFLD" id="SFLDG01129">
    <property type="entry name" value="C1.5:_HAD__Beta-PGM__Phosphata"/>
    <property type="match status" value="1"/>
</dbReference>
<dbReference type="CDD" id="cd01629">
    <property type="entry name" value="HAD_EP"/>
    <property type="match status" value="1"/>
</dbReference>
<accession>A0A3N1PZ62</accession>
<keyword evidence="2 5" id="KW-0479">Metal-binding</keyword>
<dbReference type="PANTHER" id="PTHR20371">
    <property type="entry name" value="ENOLASE-PHOSPHATASE E1"/>
    <property type="match status" value="1"/>
</dbReference>
<comment type="caution">
    <text evidence="6">The sequence shown here is derived from an EMBL/GenBank/DDBJ whole genome shotgun (WGS) entry which is preliminary data.</text>
</comment>
<keyword evidence="3 5" id="KW-0378">Hydrolase</keyword>
<dbReference type="STRING" id="584787.GCA_001247655_03158"/>
<keyword evidence="5" id="KW-0460">Magnesium</keyword>
<dbReference type="SFLD" id="SFLDF00044">
    <property type="entry name" value="enolase-phosphatase"/>
    <property type="match status" value="1"/>
</dbReference>
<evidence type="ECO:0000313" key="6">
    <source>
        <dbReference type="EMBL" id="ROQ29856.1"/>
    </source>
</evidence>
<dbReference type="UniPathway" id="UPA00904">
    <property type="reaction ID" value="UER00876"/>
</dbReference>
<dbReference type="InterPro" id="IPR006439">
    <property type="entry name" value="HAD-SF_hydro_IA"/>
</dbReference>
<dbReference type="EMBL" id="RJUL01000002">
    <property type="protein sequence ID" value="ROQ29856.1"/>
    <property type="molecule type" value="Genomic_DNA"/>
</dbReference>
<comment type="catalytic activity">
    <reaction evidence="5">
        <text>5-methylsulfanyl-2,3-dioxopentyl phosphate + H2O = 1,2-dihydroxy-5-(methylsulfanyl)pent-1-en-3-one + phosphate</text>
        <dbReference type="Rhea" id="RHEA:21700"/>
        <dbReference type="ChEBI" id="CHEBI:15377"/>
        <dbReference type="ChEBI" id="CHEBI:43474"/>
        <dbReference type="ChEBI" id="CHEBI:49252"/>
        <dbReference type="ChEBI" id="CHEBI:58828"/>
        <dbReference type="EC" id="3.1.3.77"/>
    </reaction>
</comment>
<protein>
    <recommendedName>
        <fullName evidence="5">Enolase-phosphatase E1</fullName>
        <ecNumber evidence="5">3.1.3.77</ecNumber>
    </recommendedName>
    <alternativeName>
        <fullName evidence="5">2,3-diketo-5-methylthio-1-phosphopentane phosphatase</fullName>
    </alternativeName>
</protein>
<dbReference type="RefSeq" id="WP_123420737.1">
    <property type="nucleotide sequence ID" value="NZ_RJUL01000002.1"/>
</dbReference>
<comment type="function">
    <text evidence="5">Bifunctional enzyme that catalyzes the enolization of 2,3-diketo-5-methylthiopentyl-1-phosphate (DK-MTP-1-P) into the intermediate 2-hydroxy-3-keto-5-methylthiopentenyl-1-phosphate (HK-MTPenyl-1-P), which is then dephosphorylated to form the acireductone 1,2-dihydroxy-3-keto-5-methylthiopentene (DHK-MTPene).</text>
</comment>
<dbReference type="GO" id="GO:0043716">
    <property type="term" value="F:2-hydroxy-3-keto-5-methylthiopentenyl-1-phosphate phosphatase activity"/>
    <property type="evidence" value="ECO:0007669"/>
    <property type="project" value="UniProtKB-UniRule"/>
</dbReference>
<proteinExistence type="inferred from homology"/>
<dbReference type="AlphaFoldDB" id="A0A3N1PZ62"/>
<dbReference type="NCBIfam" id="TIGR01691">
    <property type="entry name" value="enolase-ppase"/>
    <property type="match status" value="1"/>
</dbReference>
<comment type="subunit">
    <text evidence="5">Monomer.</text>
</comment>
<dbReference type="InterPro" id="IPR023943">
    <property type="entry name" value="Enolase-ppase_E1"/>
</dbReference>
<dbReference type="EC" id="3.1.3.77" evidence="5"/>
<dbReference type="InterPro" id="IPR036412">
    <property type="entry name" value="HAD-like_sf"/>
</dbReference>
<comment type="cofactor">
    <cofactor evidence="5">
        <name>Mg(2+)</name>
        <dbReference type="ChEBI" id="CHEBI:18420"/>
    </cofactor>
    <text evidence="5">Binds 1 Mg(2+) ion per subunit.</text>
</comment>
<comment type="pathway">
    <text evidence="5">Amino-acid biosynthesis; L-methionine biosynthesis via salvage pathway; L-methionine from S-methyl-5-thio-alpha-D-ribose 1-phosphate: step 4/6.</text>
</comment>
<dbReference type="GO" id="GO:0043715">
    <property type="term" value="F:2,3-diketo-5-methylthiopentyl-1-phosphate enolase activity"/>
    <property type="evidence" value="ECO:0007669"/>
    <property type="project" value="UniProtKB-UniRule"/>
</dbReference>
<dbReference type="PRINTS" id="PR00413">
    <property type="entry name" value="HADHALOGNASE"/>
</dbReference>
<sequence>MIKAVVMDVEGTTTDIAFVHKVLFPYARARMADYVRSHLGEAQVAEALAAVSEEAGLAADDTEGQIDALISWIDEDRKVTPLKTLQGLIWQHGYQNGDFTGHVYPEVPAALDAWQEQGLRLAVYSSGSVAAQKLLFGYSDAGDLQGLFEANFDTRIGHKREEASYHNIAKALGLPGEAILFLSDIKEELAAARAAGFAVCQLVRPGTVAAEGYPQAHHFQEVTL</sequence>
<dbReference type="Gene3D" id="1.10.720.60">
    <property type="match status" value="1"/>
</dbReference>
<comment type="similarity">
    <text evidence="5">Belongs to the HAD-like hydrolase superfamily. MasA/MtnC family.</text>
</comment>
<keyword evidence="1 5" id="KW-0028">Amino-acid biosynthesis</keyword>
<keyword evidence="7" id="KW-1185">Reference proteome</keyword>
<comment type="pathway">
    <text evidence="5">Amino-acid biosynthesis; L-methionine biosynthesis via salvage pathway; L-methionine from S-methyl-5-thio-alpha-D-ribose 1-phosphate: step 3/6.</text>
</comment>
<dbReference type="GO" id="GO:0019509">
    <property type="term" value="P:L-methionine salvage from methylthioadenosine"/>
    <property type="evidence" value="ECO:0007669"/>
    <property type="project" value="UniProtKB-UniRule"/>
</dbReference>
<evidence type="ECO:0000256" key="2">
    <source>
        <dbReference type="ARBA" id="ARBA00022723"/>
    </source>
</evidence>
<gene>
    <name evidence="5" type="primary">mtnC</name>
    <name evidence="6" type="ORF">EDC28_102228</name>
</gene>
<dbReference type="GO" id="GO:0043874">
    <property type="term" value="F:acireductone synthase activity"/>
    <property type="evidence" value="ECO:0007669"/>
    <property type="project" value="UniProtKB-EC"/>
</dbReference>
<dbReference type="NCBIfam" id="TIGR01549">
    <property type="entry name" value="HAD-SF-IA-v1"/>
    <property type="match status" value="1"/>
</dbReference>
<dbReference type="SFLD" id="SFLDG01133">
    <property type="entry name" value="C1.5.4:_Enolase-phosphatase_Li"/>
    <property type="match status" value="1"/>
</dbReference>
<dbReference type="Proteomes" id="UP000268033">
    <property type="component" value="Unassembled WGS sequence"/>
</dbReference>